<evidence type="ECO:0000256" key="1">
    <source>
        <dbReference type="ARBA" id="ARBA00004651"/>
    </source>
</evidence>
<evidence type="ECO:0000256" key="7">
    <source>
        <dbReference type="SAM" id="Phobius"/>
    </source>
</evidence>
<dbReference type="KEGG" id="dat:HRM2_31640"/>
<name>C0QL05_DESAH</name>
<accession>C0QL05</accession>
<keyword evidence="6 7" id="KW-0472">Membrane</keyword>
<keyword evidence="4 7" id="KW-1133">Transmembrane helix</keyword>
<feature type="transmembrane region" description="Helical" evidence="7">
    <location>
        <begin position="127"/>
        <end position="148"/>
    </location>
</feature>
<evidence type="ECO:0000313" key="9">
    <source>
        <dbReference type="EMBL" id="ACN16245.1"/>
    </source>
</evidence>
<evidence type="ECO:0000256" key="6">
    <source>
        <dbReference type="ARBA" id="ARBA00023136"/>
    </source>
</evidence>
<sequence>MKQKYMLPLTGVFLLFLLAYAGVEGAGMQWFFGIVVPYAAVAAFIAGFIYRVMGWAASAVPFRIPTTCGQQKSLPWIKQNRIDNPDTAAGVFVRMVLEICAFRSLFRNTKAAFNRNEKNKITYSWEIFLWVGALAFHYAFLVVILRHLRFFLNPVPVCVKALEYLDGIIQIGLPGIFLSGIVLLAATLFLLARRIFDEKVSYISLAADYFPLFLIIGIAATGISMRYFTKVDILGVKTFTMGLATFHPVIPEGVGGLFYAHLFMVSVLLAYIPVSKLMHMAGVFLSPTRNMANNNRMKRHINPWNYAVEIHTYAQYEDHFREKMIEAGLPVDKKE</sequence>
<evidence type="ECO:0000256" key="2">
    <source>
        <dbReference type="ARBA" id="ARBA00022475"/>
    </source>
</evidence>
<dbReference type="InterPro" id="IPR047660">
    <property type="entry name" value="DsrM"/>
</dbReference>
<keyword evidence="3 7" id="KW-0812">Transmembrane</keyword>
<evidence type="ECO:0000259" key="8">
    <source>
        <dbReference type="Pfam" id="PF02665"/>
    </source>
</evidence>
<gene>
    <name evidence="9" type="primary">hmeC</name>
    <name evidence="9" type="ordered locus">HRM2_31640</name>
</gene>
<organism evidence="9 10">
    <name type="scientific">Desulforapulum autotrophicum (strain ATCC 43914 / DSM 3382 / VKM B-1955 / HRM2)</name>
    <name type="common">Desulfobacterium autotrophicum</name>
    <dbReference type="NCBI Taxonomy" id="177437"/>
    <lineage>
        <taxon>Bacteria</taxon>
        <taxon>Pseudomonadati</taxon>
        <taxon>Thermodesulfobacteriota</taxon>
        <taxon>Desulfobacteria</taxon>
        <taxon>Desulfobacterales</taxon>
        <taxon>Desulfobacteraceae</taxon>
        <taxon>Desulforapulum</taxon>
    </lineage>
</organism>
<dbReference type="Gene3D" id="1.20.950.20">
    <property type="entry name" value="Transmembrane di-heme cytochromes, Chain C"/>
    <property type="match status" value="1"/>
</dbReference>
<feature type="transmembrane region" description="Helical" evidence="7">
    <location>
        <begin position="31"/>
        <end position="53"/>
    </location>
</feature>
<dbReference type="STRING" id="177437.HRM2_31640"/>
<dbReference type="eggNOG" id="COG2181">
    <property type="taxonomic scope" value="Bacteria"/>
</dbReference>
<dbReference type="RefSeq" id="WP_015905007.1">
    <property type="nucleotide sequence ID" value="NC_012108.1"/>
</dbReference>
<proteinExistence type="predicted"/>
<dbReference type="SUPFAM" id="SSF103501">
    <property type="entry name" value="Respiratory nitrate reductase 1 gamma chain"/>
    <property type="match status" value="1"/>
</dbReference>
<dbReference type="OrthoDB" id="9769404at2"/>
<keyword evidence="10" id="KW-1185">Reference proteome</keyword>
<dbReference type="InterPro" id="IPR036197">
    <property type="entry name" value="NarG-like_sf"/>
</dbReference>
<dbReference type="NCBIfam" id="NF038037">
    <property type="entry name" value="cytob_DsrM"/>
    <property type="match status" value="1"/>
</dbReference>
<evidence type="ECO:0000313" key="10">
    <source>
        <dbReference type="Proteomes" id="UP000000442"/>
    </source>
</evidence>
<comment type="subcellular location">
    <subcellularLocation>
        <location evidence="1">Cell membrane</location>
        <topology evidence="1">Multi-pass membrane protein</topology>
    </subcellularLocation>
</comment>
<reference evidence="9 10" key="1">
    <citation type="journal article" date="2009" name="Environ. Microbiol.">
        <title>Genome sequence of Desulfobacterium autotrophicum HRM2, a marine sulfate reducer oxidizing organic carbon completely to carbon dioxide.</title>
        <authorList>
            <person name="Strittmatter A.W."/>
            <person name="Liesegang H."/>
            <person name="Rabus R."/>
            <person name="Decker I."/>
            <person name="Amann J."/>
            <person name="Andres S."/>
            <person name="Henne A."/>
            <person name="Fricke W.F."/>
            <person name="Martinez-Arias R."/>
            <person name="Bartels D."/>
            <person name="Goesmann A."/>
            <person name="Krause L."/>
            <person name="Puehler A."/>
            <person name="Klenk H.P."/>
            <person name="Richter M."/>
            <person name="Schuler M."/>
            <person name="Gloeckner F.O."/>
            <person name="Meyerdierks A."/>
            <person name="Gottschalk G."/>
            <person name="Amann R."/>
        </authorList>
    </citation>
    <scope>NUCLEOTIDE SEQUENCE [LARGE SCALE GENOMIC DNA]</scope>
    <source>
        <strain evidence="10">ATCC 43914 / DSM 3382 / HRM2</strain>
    </source>
</reference>
<dbReference type="InterPro" id="IPR023234">
    <property type="entry name" value="NarG-like_domain"/>
</dbReference>
<dbReference type="GO" id="GO:0005886">
    <property type="term" value="C:plasma membrane"/>
    <property type="evidence" value="ECO:0007669"/>
    <property type="project" value="UniProtKB-SubCell"/>
</dbReference>
<evidence type="ECO:0000256" key="4">
    <source>
        <dbReference type="ARBA" id="ARBA00022989"/>
    </source>
</evidence>
<protein>
    <submittedName>
        <fullName evidence="9">HmeC</fullName>
    </submittedName>
</protein>
<feature type="transmembrane region" description="Helical" evidence="7">
    <location>
        <begin position="203"/>
        <end position="229"/>
    </location>
</feature>
<feature type="domain" description="NarG-like" evidence="8">
    <location>
        <begin position="128"/>
        <end position="281"/>
    </location>
</feature>
<dbReference type="Proteomes" id="UP000000442">
    <property type="component" value="Chromosome"/>
</dbReference>
<evidence type="ECO:0000256" key="5">
    <source>
        <dbReference type="ARBA" id="ARBA00023002"/>
    </source>
</evidence>
<dbReference type="EMBL" id="CP001087">
    <property type="protein sequence ID" value="ACN16245.1"/>
    <property type="molecule type" value="Genomic_DNA"/>
</dbReference>
<keyword evidence="2" id="KW-1003">Cell membrane</keyword>
<feature type="transmembrane region" description="Helical" evidence="7">
    <location>
        <begin position="168"/>
        <end position="191"/>
    </location>
</feature>
<feature type="transmembrane region" description="Helical" evidence="7">
    <location>
        <begin position="249"/>
        <end position="272"/>
    </location>
</feature>
<dbReference type="AlphaFoldDB" id="C0QL05"/>
<keyword evidence="5" id="KW-0560">Oxidoreductase</keyword>
<dbReference type="GO" id="GO:0016491">
    <property type="term" value="F:oxidoreductase activity"/>
    <property type="evidence" value="ECO:0007669"/>
    <property type="project" value="UniProtKB-KW"/>
</dbReference>
<dbReference type="Pfam" id="PF02665">
    <property type="entry name" value="Nitrate_red_gam"/>
    <property type="match status" value="1"/>
</dbReference>
<dbReference type="HOGENOM" id="CLU_067516_0_0_7"/>
<evidence type="ECO:0000256" key="3">
    <source>
        <dbReference type="ARBA" id="ARBA00022692"/>
    </source>
</evidence>